<dbReference type="Gene3D" id="3.40.250.10">
    <property type="entry name" value="Rhodanese-like domain"/>
    <property type="match status" value="1"/>
</dbReference>
<dbReference type="PANTHER" id="PTHR43031">
    <property type="entry name" value="FAD-DEPENDENT OXIDOREDUCTASE"/>
    <property type="match status" value="1"/>
</dbReference>
<proteinExistence type="predicted"/>
<evidence type="ECO:0000256" key="1">
    <source>
        <dbReference type="SAM" id="MobiDB-lite"/>
    </source>
</evidence>
<dbReference type="InterPro" id="IPR036873">
    <property type="entry name" value="Rhodanese-like_dom_sf"/>
</dbReference>
<dbReference type="AlphaFoldDB" id="A0A643JV85"/>
<organism evidence="3">
    <name type="scientific">Haloferax sp. CBA1149</name>
    <dbReference type="NCBI Taxonomy" id="2650753"/>
    <lineage>
        <taxon>Archaea</taxon>
        <taxon>Methanobacteriati</taxon>
        <taxon>Methanobacteriota</taxon>
        <taxon>Stenosarchaea group</taxon>
        <taxon>Halobacteria</taxon>
        <taxon>Halobacteriales</taxon>
        <taxon>Haloferacaceae</taxon>
        <taxon>Haloferax</taxon>
    </lineage>
</organism>
<dbReference type="EMBL" id="VZUS01000001">
    <property type="protein sequence ID" value="KAB1187403.1"/>
    <property type="molecule type" value="Genomic_DNA"/>
</dbReference>
<feature type="compositionally biased region" description="Acidic residues" evidence="1">
    <location>
        <begin position="1"/>
        <end position="19"/>
    </location>
</feature>
<dbReference type="InterPro" id="IPR050229">
    <property type="entry name" value="GlpE_sulfurtransferase"/>
</dbReference>
<dbReference type="PANTHER" id="PTHR43031:SF16">
    <property type="entry name" value="OXIDOREDUCTASE"/>
    <property type="match status" value="1"/>
</dbReference>
<sequence length="108" mass="11400">MVSEIEPSEVESLLEDDDPPLVVDVSTPADFTDGHIPGSINVPLDDLVSHLGRITGATHIVTVCPHGEASIQAVRLLSAYEGTKDARIESMAGGLEAWTGTLEHGPDE</sequence>
<accession>A0A643JV85</accession>
<evidence type="ECO:0000259" key="2">
    <source>
        <dbReference type="PROSITE" id="PS50206"/>
    </source>
</evidence>
<feature type="region of interest" description="Disordered" evidence="1">
    <location>
        <begin position="1"/>
        <end position="21"/>
    </location>
</feature>
<gene>
    <name evidence="3" type="ORF">Hfx1149_04910</name>
</gene>
<dbReference type="RefSeq" id="WP_151136019.1">
    <property type="nucleotide sequence ID" value="NZ_VZUS01000001.1"/>
</dbReference>
<comment type="caution">
    <text evidence="3">The sequence shown here is derived from an EMBL/GenBank/DDBJ whole genome shotgun (WGS) entry which is preliminary data.</text>
</comment>
<dbReference type="Pfam" id="PF00581">
    <property type="entry name" value="Rhodanese"/>
    <property type="match status" value="1"/>
</dbReference>
<dbReference type="PROSITE" id="PS50206">
    <property type="entry name" value="RHODANESE_3"/>
    <property type="match status" value="1"/>
</dbReference>
<feature type="domain" description="Rhodanese" evidence="2">
    <location>
        <begin position="16"/>
        <end position="104"/>
    </location>
</feature>
<protein>
    <submittedName>
        <fullName evidence="3">Rhodanese-like domain-containing protein</fullName>
    </submittedName>
</protein>
<reference evidence="3" key="1">
    <citation type="submission" date="2019-09" db="EMBL/GenBank/DDBJ databases">
        <title>Genomic analysis of Haloferax sp. CBA1149.</title>
        <authorList>
            <person name="Roh S.W."/>
        </authorList>
    </citation>
    <scope>NUCLEOTIDE SEQUENCE</scope>
    <source>
        <strain evidence="3">CBA1149</strain>
    </source>
</reference>
<dbReference type="InterPro" id="IPR001763">
    <property type="entry name" value="Rhodanese-like_dom"/>
</dbReference>
<evidence type="ECO:0000313" key="3">
    <source>
        <dbReference type="EMBL" id="KAB1187403.1"/>
    </source>
</evidence>
<dbReference type="SUPFAM" id="SSF52821">
    <property type="entry name" value="Rhodanese/Cell cycle control phosphatase"/>
    <property type="match status" value="1"/>
</dbReference>
<dbReference type="SMART" id="SM00450">
    <property type="entry name" value="RHOD"/>
    <property type="match status" value="1"/>
</dbReference>
<name>A0A643JV85_9EURY</name>
<dbReference type="CDD" id="cd00158">
    <property type="entry name" value="RHOD"/>
    <property type="match status" value="1"/>
</dbReference>